<evidence type="ECO:0000256" key="9">
    <source>
        <dbReference type="SAM" id="MobiDB-lite"/>
    </source>
</evidence>
<evidence type="ECO:0000256" key="1">
    <source>
        <dbReference type="ARBA" id="ARBA00004443"/>
    </source>
</evidence>
<evidence type="ECO:0000259" key="10">
    <source>
        <dbReference type="Pfam" id="PF05347"/>
    </source>
</evidence>
<comment type="similarity">
    <text evidence="2">Belongs to the complex I LYR family.</text>
</comment>
<dbReference type="CDD" id="cd20266">
    <property type="entry name" value="Complex1_LYR_NDUFA6_LYRM6"/>
    <property type="match status" value="1"/>
</dbReference>
<evidence type="ECO:0000313" key="12">
    <source>
        <dbReference type="Proteomes" id="UP001212152"/>
    </source>
</evidence>
<dbReference type="InterPro" id="IPR045299">
    <property type="entry name" value="Complex1_LYR_NDUFA6_LYRM6"/>
</dbReference>
<dbReference type="InterPro" id="IPR008011">
    <property type="entry name" value="Complex1_LYR_dom"/>
</dbReference>
<keyword evidence="12" id="KW-1185">Reference proteome</keyword>
<evidence type="ECO:0000256" key="2">
    <source>
        <dbReference type="ARBA" id="ARBA00009508"/>
    </source>
</evidence>
<dbReference type="Pfam" id="PF05347">
    <property type="entry name" value="Complex1_LYR"/>
    <property type="match status" value="1"/>
</dbReference>
<keyword evidence="5" id="KW-0999">Mitochondrion inner membrane</keyword>
<dbReference type="PANTHER" id="PTHR12964">
    <property type="entry name" value="NADH-UBIQUINONE OXIDOREDUCTASE B14 SUBUNIT"/>
    <property type="match status" value="1"/>
</dbReference>
<feature type="region of interest" description="Disordered" evidence="9">
    <location>
        <begin position="95"/>
        <end position="122"/>
    </location>
</feature>
<reference evidence="11" key="1">
    <citation type="submission" date="2020-05" db="EMBL/GenBank/DDBJ databases">
        <title>Phylogenomic resolution of chytrid fungi.</title>
        <authorList>
            <person name="Stajich J.E."/>
            <person name="Amses K."/>
            <person name="Simmons R."/>
            <person name="Seto K."/>
            <person name="Myers J."/>
            <person name="Bonds A."/>
            <person name="Quandt C.A."/>
            <person name="Barry K."/>
            <person name="Liu P."/>
            <person name="Grigoriev I."/>
            <person name="Longcore J.E."/>
            <person name="James T.Y."/>
        </authorList>
    </citation>
    <scope>NUCLEOTIDE SEQUENCE</scope>
    <source>
        <strain evidence="11">JEL0379</strain>
    </source>
</reference>
<dbReference type="InterPro" id="IPR016488">
    <property type="entry name" value="NADH_Ub_cplx-1_asu_su-6"/>
</dbReference>
<dbReference type="Proteomes" id="UP001212152">
    <property type="component" value="Unassembled WGS sequence"/>
</dbReference>
<evidence type="ECO:0000256" key="3">
    <source>
        <dbReference type="ARBA" id="ARBA00022448"/>
    </source>
</evidence>
<gene>
    <name evidence="11" type="ORF">HDU87_007925</name>
</gene>
<evidence type="ECO:0000256" key="7">
    <source>
        <dbReference type="ARBA" id="ARBA00023128"/>
    </source>
</evidence>
<dbReference type="GO" id="GO:0045271">
    <property type="term" value="C:respiratory chain complex I"/>
    <property type="evidence" value="ECO:0007669"/>
    <property type="project" value="InterPro"/>
</dbReference>
<evidence type="ECO:0000256" key="8">
    <source>
        <dbReference type="ARBA" id="ARBA00023136"/>
    </source>
</evidence>
<sequence>MLNRIVTTTISRDAADQRKRVLQLFREAMRAAPDILEMYRMPYPVWKMRQRIREEFTKHSAVQNPQVVDILLFKGRNELIETLDQWKQDDHVQRFFPNNTYDQPERKVRPFEDDNGRGKRIGGSSEFLAQFYEGNTERKDKSIDYA</sequence>
<keyword evidence="4" id="KW-0679">Respiratory chain</keyword>
<evidence type="ECO:0000256" key="6">
    <source>
        <dbReference type="ARBA" id="ARBA00022982"/>
    </source>
</evidence>
<organism evidence="11 12">
    <name type="scientific">Geranomyces variabilis</name>
    <dbReference type="NCBI Taxonomy" id="109894"/>
    <lineage>
        <taxon>Eukaryota</taxon>
        <taxon>Fungi</taxon>
        <taxon>Fungi incertae sedis</taxon>
        <taxon>Chytridiomycota</taxon>
        <taxon>Chytridiomycota incertae sedis</taxon>
        <taxon>Chytridiomycetes</taxon>
        <taxon>Spizellomycetales</taxon>
        <taxon>Powellomycetaceae</taxon>
        <taxon>Geranomyces</taxon>
    </lineage>
</organism>
<keyword evidence="8" id="KW-0472">Membrane</keyword>
<dbReference type="PANTHER" id="PTHR12964:SF0">
    <property type="entry name" value="NADH DEHYDROGENASE [UBIQUINONE] 1 ALPHA SUBCOMPLEX SUBUNIT 6"/>
    <property type="match status" value="1"/>
</dbReference>
<keyword evidence="7" id="KW-0496">Mitochondrion</keyword>
<evidence type="ECO:0000256" key="5">
    <source>
        <dbReference type="ARBA" id="ARBA00022792"/>
    </source>
</evidence>
<accession>A0AAD5TD61</accession>
<feature type="compositionally biased region" description="Basic and acidic residues" evidence="9">
    <location>
        <begin position="103"/>
        <end position="117"/>
    </location>
</feature>
<proteinExistence type="inferred from homology"/>
<dbReference type="AlphaFoldDB" id="A0AAD5TD61"/>
<keyword evidence="3" id="KW-0813">Transport</keyword>
<evidence type="ECO:0000256" key="4">
    <source>
        <dbReference type="ARBA" id="ARBA00022660"/>
    </source>
</evidence>
<evidence type="ECO:0000313" key="11">
    <source>
        <dbReference type="EMBL" id="KAJ3172330.1"/>
    </source>
</evidence>
<keyword evidence="6" id="KW-0249">Electron transport</keyword>
<protein>
    <recommendedName>
        <fullName evidence="10">Complex 1 LYR protein domain-containing protein</fullName>
    </recommendedName>
</protein>
<dbReference type="GO" id="GO:0006979">
    <property type="term" value="P:response to oxidative stress"/>
    <property type="evidence" value="ECO:0007669"/>
    <property type="project" value="TreeGrafter"/>
</dbReference>
<dbReference type="GO" id="GO:0005743">
    <property type="term" value="C:mitochondrial inner membrane"/>
    <property type="evidence" value="ECO:0007669"/>
    <property type="project" value="UniProtKB-SubCell"/>
</dbReference>
<dbReference type="EMBL" id="JADGJQ010000079">
    <property type="protein sequence ID" value="KAJ3172330.1"/>
    <property type="molecule type" value="Genomic_DNA"/>
</dbReference>
<comment type="caution">
    <text evidence="11">The sequence shown here is derived from an EMBL/GenBank/DDBJ whole genome shotgun (WGS) entry which is preliminary data.</text>
</comment>
<comment type="subcellular location">
    <subcellularLocation>
        <location evidence="1">Mitochondrion inner membrane</location>
        <topology evidence="1">Peripheral membrane protein</topology>
        <orientation evidence="1">Matrix side</orientation>
    </subcellularLocation>
</comment>
<name>A0AAD5TD61_9FUNG</name>
<feature type="domain" description="Complex 1 LYR protein" evidence="10">
    <location>
        <begin position="19"/>
        <end position="79"/>
    </location>
</feature>